<dbReference type="GO" id="GO:0032784">
    <property type="term" value="P:regulation of DNA-templated transcription elongation"/>
    <property type="evidence" value="ECO:0007669"/>
    <property type="project" value="InterPro"/>
</dbReference>
<dbReference type="Gene3D" id="3.10.50.30">
    <property type="entry name" value="Transcription elongation factor, GreA/GreB, C-terminal domain"/>
    <property type="match status" value="1"/>
</dbReference>
<dbReference type="PANTHER" id="PTHR30437">
    <property type="entry name" value="TRANSCRIPTION ELONGATION FACTOR GREA"/>
    <property type="match status" value="1"/>
</dbReference>
<dbReference type="Pfam" id="PF01272">
    <property type="entry name" value="GreA_GreB"/>
    <property type="match status" value="1"/>
</dbReference>
<dbReference type="InterPro" id="IPR001437">
    <property type="entry name" value="Tscrpt_elong_fac_GreA/B_C"/>
</dbReference>
<reference evidence="3 4" key="1">
    <citation type="submission" date="2019-04" db="EMBL/GenBank/DDBJ databases">
        <title>Genome sequence of strain shin9-1.</title>
        <authorList>
            <person name="Gao J."/>
            <person name="Sun J."/>
        </authorList>
    </citation>
    <scope>NUCLEOTIDE SEQUENCE [LARGE SCALE GENOMIC DNA]</scope>
    <source>
        <strain evidence="4">shin9-1</strain>
    </source>
</reference>
<dbReference type="EMBL" id="STGV01000006">
    <property type="protein sequence ID" value="THV20845.1"/>
    <property type="molecule type" value="Genomic_DNA"/>
</dbReference>
<dbReference type="GO" id="GO:0006354">
    <property type="term" value="P:DNA-templated transcription elongation"/>
    <property type="evidence" value="ECO:0007669"/>
    <property type="project" value="TreeGrafter"/>
</dbReference>
<proteinExistence type="predicted"/>
<dbReference type="Gene3D" id="1.10.286.20">
    <property type="match status" value="1"/>
</dbReference>
<dbReference type="GO" id="GO:0070063">
    <property type="term" value="F:RNA polymerase binding"/>
    <property type="evidence" value="ECO:0007669"/>
    <property type="project" value="InterPro"/>
</dbReference>
<dbReference type="RefSeq" id="WP_136599705.1">
    <property type="nucleotide sequence ID" value="NZ_STGV01000006.1"/>
</dbReference>
<keyword evidence="3" id="KW-0808">Transferase</keyword>
<evidence type="ECO:0000259" key="1">
    <source>
        <dbReference type="Pfam" id="PF01272"/>
    </source>
</evidence>
<gene>
    <name evidence="3" type="ORF">FAA97_16705</name>
</gene>
<dbReference type="InterPro" id="IPR036953">
    <property type="entry name" value="GreA/GreB_C_sf"/>
</dbReference>
<name>A0A4S8NVI9_9HYPH</name>
<sequence length="139" mass="15202">MALEKKRQRKPAIILTQTDHERLFRLGEAHANRNPDVSEALLIELDRAHVVQDDKLAANVVRMGSKVRFTSDLGEDRTVTLVFPADADIAANRISILTPIGAALIGLSAGQSIDWMARDGRLHRLQVEDVASPATVDSA</sequence>
<dbReference type="Proteomes" id="UP000308828">
    <property type="component" value="Unassembled WGS sequence"/>
</dbReference>
<protein>
    <submittedName>
        <fullName evidence="3">Nucleoside diphosphate kinase regulator</fullName>
    </submittedName>
</protein>
<feature type="domain" description="Transcription elongation factor GreA/GreB C-terminal" evidence="1">
    <location>
        <begin position="58"/>
        <end position="130"/>
    </location>
</feature>
<dbReference type="NCBIfam" id="NF004396">
    <property type="entry name" value="PRK05753.1"/>
    <property type="match status" value="1"/>
</dbReference>
<dbReference type="AlphaFoldDB" id="A0A4S8NVI9"/>
<dbReference type="GO" id="GO:0003677">
    <property type="term" value="F:DNA binding"/>
    <property type="evidence" value="ECO:0007669"/>
    <property type="project" value="InterPro"/>
</dbReference>
<evidence type="ECO:0000313" key="4">
    <source>
        <dbReference type="Proteomes" id="UP000308828"/>
    </source>
</evidence>
<feature type="domain" description="Regulator of nucleoside diphosphate kinase N-terminal" evidence="2">
    <location>
        <begin position="11"/>
        <end position="51"/>
    </location>
</feature>
<keyword evidence="3" id="KW-0418">Kinase</keyword>
<dbReference type="OrthoDB" id="192847at2"/>
<dbReference type="GO" id="GO:0016301">
    <property type="term" value="F:kinase activity"/>
    <property type="evidence" value="ECO:0007669"/>
    <property type="project" value="UniProtKB-KW"/>
</dbReference>
<comment type="caution">
    <text evidence="3">The sequence shown here is derived from an EMBL/GenBank/DDBJ whole genome shotgun (WGS) entry which is preliminary data.</text>
</comment>
<dbReference type="SUPFAM" id="SSF54534">
    <property type="entry name" value="FKBP-like"/>
    <property type="match status" value="1"/>
</dbReference>
<keyword evidence="4" id="KW-1185">Reference proteome</keyword>
<dbReference type="PANTHER" id="PTHR30437:SF5">
    <property type="entry name" value="REGULATOR OF NUCLEOSIDE DIPHOSPHATE KINASE"/>
    <property type="match status" value="1"/>
</dbReference>
<accession>A0A4S8NVI9</accession>
<dbReference type="InterPro" id="IPR029462">
    <property type="entry name" value="Rnk_N"/>
</dbReference>
<dbReference type="Pfam" id="PF14760">
    <property type="entry name" value="Rnk_N"/>
    <property type="match status" value="1"/>
</dbReference>
<organism evidence="3 4">
    <name type="scientific">Peteryoungia ipomoeae</name>
    <dbReference type="NCBI Taxonomy" id="1210932"/>
    <lineage>
        <taxon>Bacteria</taxon>
        <taxon>Pseudomonadati</taxon>
        <taxon>Pseudomonadota</taxon>
        <taxon>Alphaproteobacteria</taxon>
        <taxon>Hyphomicrobiales</taxon>
        <taxon>Rhizobiaceae</taxon>
        <taxon>Peteryoungia</taxon>
    </lineage>
</organism>
<evidence type="ECO:0000313" key="3">
    <source>
        <dbReference type="EMBL" id="THV20845.1"/>
    </source>
</evidence>
<dbReference type="InterPro" id="IPR023459">
    <property type="entry name" value="Tscrpt_elong_fac_GreA/B_fam"/>
</dbReference>
<evidence type="ECO:0000259" key="2">
    <source>
        <dbReference type="Pfam" id="PF14760"/>
    </source>
</evidence>